<accession>A0A8C0XIY7</accession>
<feature type="region of interest" description="Disordered" evidence="1">
    <location>
        <begin position="1"/>
        <end position="38"/>
    </location>
</feature>
<evidence type="ECO:0000256" key="1">
    <source>
        <dbReference type="SAM" id="MobiDB-lite"/>
    </source>
</evidence>
<name>A0A8C0XIY7_CASCN</name>
<evidence type="ECO:0000313" key="2">
    <source>
        <dbReference type="Ensembl" id="ENSCCNP00000023943.1"/>
    </source>
</evidence>
<feature type="compositionally biased region" description="Low complexity" evidence="1">
    <location>
        <begin position="11"/>
        <end position="32"/>
    </location>
</feature>
<dbReference type="AlphaFoldDB" id="A0A8C0XIY7"/>
<sequence length="78" mass="9027">MESKPSRIPRRISVQSSSSLSARMMSGSRGSSFNDTYHSRDSSFRMNTEYQCYHELMYSMNAGDMLSELKCNRRSGKW</sequence>
<dbReference type="Ensembl" id="ENSCCNT00000030552.1">
    <property type="protein sequence ID" value="ENSCCNP00000023943.1"/>
    <property type="gene ID" value="ENSCCNG00000023480.1"/>
</dbReference>
<protein>
    <submittedName>
        <fullName evidence="2">Uncharacterized protein</fullName>
    </submittedName>
</protein>
<proteinExistence type="predicted"/>
<reference evidence="2" key="1">
    <citation type="submission" date="2023-09" db="UniProtKB">
        <authorList>
            <consortium name="Ensembl"/>
        </authorList>
    </citation>
    <scope>IDENTIFICATION</scope>
</reference>
<organism evidence="2">
    <name type="scientific">Castor canadensis</name>
    <name type="common">American beaver</name>
    <dbReference type="NCBI Taxonomy" id="51338"/>
    <lineage>
        <taxon>Eukaryota</taxon>
        <taxon>Metazoa</taxon>
        <taxon>Chordata</taxon>
        <taxon>Craniata</taxon>
        <taxon>Vertebrata</taxon>
        <taxon>Euteleostomi</taxon>
        <taxon>Mammalia</taxon>
        <taxon>Eutheria</taxon>
        <taxon>Euarchontoglires</taxon>
        <taxon>Glires</taxon>
        <taxon>Rodentia</taxon>
        <taxon>Castorimorpha</taxon>
        <taxon>Castoridae</taxon>
        <taxon>Castor</taxon>
    </lineage>
</organism>